<dbReference type="AlphaFoldDB" id="A0A9P9JH78"/>
<proteinExistence type="predicted"/>
<reference evidence="2" key="1">
    <citation type="journal article" date="2021" name="Nat. Commun.">
        <title>Genetic determinants of endophytism in the Arabidopsis root mycobiome.</title>
        <authorList>
            <person name="Mesny F."/>
            <person name="Miyauchi S."/>
            <person name="Thiergart T."/>
            <person name="Pickel B."/>
            <person name="Atanasova L."/>
            <person name="Karlsson M."/>
            <person name="Huettel B."/>
            <person name="Barry K.W."/>
            <person name="Haridas S."/>
            <person name="Chen C."/>
            <person name="Bauer D."/>
            <person name="Andreopoulos W."/>
            <person name="Pangilinan J."/>
            <person name="LaButti K."/>
            <person name="Riley R."/>
            <person name="Lipzen A."/>
            <person name="Clum A."/>
            <person name="Drula E."/>
            <person name="Henrissat B."/>
            <person name="Kohler A."/>
            <person name="Grigoriev I.V."/>
            <person name="Martin F.M."/>
            <person name="Hacquard S."/>
        </authorList>
    </citation>
    <scope>NUCLEOTIDE SEQUENCE</scope>
    <source>
        <strain evidence="2">MPI-CAGE-AT-0021</strain>
    </source>
</reference>
<comment type="caution">
    <text evidence="2">The sequence shown here is derived from an EMBL/GenBank/DDBJ whole genome shotgun (WGS) entry which is preliminary data.</text>
</comment>
<accession>A0A9P9JH78</accession>
<organism evidence="2 3">
    <name type="scientific">Dactylonectria estremocensis</name>
    <dbReference type="NCBI Taxonomy" id="1079267"/>
    <lineage>
        <taxon>Eukaryota</taxon>
        <taxon>Fungi</taxon>
        <taxon>Dikarya</taxon>
        <taxon>Ascomycota</taxon>
        <taxon>Pezizomycotina</taxon>
        <taxon>Sordariomycetes</taxon>
        <taxon>Hypocreomycetidae</taxon>
        <taxon>Hypocreales</taxon>
        <taxon>Nectriaceae</taxon>
        <taxon>Dactylonectria</taxon>
    </lineage>
</organism>
<feature type="region of interest" description="Disordered" evidence="1">
    <location>
        <begin position="215"/>
        <end position="252"/>
    </location>
</feature>
<evidence type="ECO:0000313" key="2">
    <source>
        <dbReference type="EMBL" id="KAH7157818.1"/>
    </source>
</evidence>
<keyword evidence="3" id="KW-1185">Reference proteome</keyword>
<name>A0A9P9JH78_9HYPO</name>
<dbReference type="EMBL" id="JAGMUU010000003">
    <property type="protein sequence ID" value="KAH7157818.1"/>
    <property type="molecule type" value="Genomic_DNA"/>
</dbReference>
<protein>
    <submittedName>
        <fullName evidence="2">Uncharacterized protein</fullName>
    </submittedName>
</protein>
<sequence length="252" mass="26915">MQRRGKKQEIQSNVFAPGGRCACARSGGGSATRFLAVSRGLSLEISAATGPGRTYRWSACRIAATTTITARCGQITRGTCSSSLSINLHQSRYVPVLVTATAPVGRQLLDQRWPSMDLATGNGIGTERLEGARPRTALPKAGADAGLRPRVANMPCYFFWSLAEVPTYSLLPASGHAVHDIGSMRSRNRRAIGKATTRCRPNLYIASRGPGLGSFAAEAPARDTAGRRSQSHRHLESDTGPDMENAGSCRRC</sequence>
<evidence type="ECO:0000313" key="3">
    <source>
        <dbReference type="Proteomes" id="UP000717696"/>
    </source>
</evidence>
<evidence type="ECO:0000256" key="1">
    <source>
        <dbReference type="SAM" id="MobiDB-lite"/>
    </source>
</evidence>
<gene>
    <name evidence="2" type="ORF">B0J13DRAFT_603518</name>
</gene>
<dbReference type="Proteomes" id="UP000717696">
    <property type="component" value="Unassembled WGS sequence"/>
</dbReference>